<evidence type="ECO:0000256" key="1">
    <source>
        <dbReference type="SAM" id="MobiDB-lite"/>
    </source>
</evidence>
<dbReference type="AlphaFoldDB" id="A0A1I3GU01"/>
<reference evidence="3" key="1">
    <citation type="submission" date="2016-10" db="EMBL/GenBank/DDBJ databases">
        <authorList>
            <person name="Varghese N."/>
            <person name="Submissions S."/>
        </authorList>
    </citation>
    <scope>NUCLEOTIDE SEQUENCE [LARGE SCALE GENOMIC DNA]</scope>
    <source>
        <strain evidence="3">Z-7934</strain>
    </source>
</reference>
<dbReference type="PROSITE" id="PS51257">
    <property type="entry name" value="PROKAR_LIPOPROTEIN"/>
    <property type="match status" value="1"/>
</dbReference>
<dbReference type="Proteomes" id="UP000199287">
    <property type="component" value="Unassembled WGS sequence"/>
</dbReference>
<name>A0A1I3GU01_9FIRM</name>
<keyword evidence="3" id="KW-1185">Reference proteome</keyword>
<dbReference type="OrthoDB" id="2078711at2"/>
<feature type="region of interest" description="Disordered" evidence="1">
    <location>
        <begin position="20"/>
        <end position="49"/>
    </location>
</feature>
<evidence type="ECO:0000313" key="2">
    <source>
        <dbReference type="EMBL" id="SFI27045.1"/>
    </source>
</evidence>
<proteinExistence type="predicted"/>
<dbReference type="EMBL" id="FOQA01000010">
    <property type="protein sequence ID" value="SFI27045.1"/>
    <property type="molecule type" value="Genomic_DNA"/>
</dbReference>
<dbReference type="RefSeq" id="WP_093373401.1">
    <property type="nucleotide sequence ID" value="NZ_FOQA01000010.1"/>
</dbReference>
<gene>
    <name evidence="2" type="ORF">SAMN05192551_11052</name>
</gene>
<evidence type="ECO:0000313" key="3">
    <source>
        <dbReference type="Proteomes" id="UP000199287"/>
    </source>
</evidence>
<protein>
    <submittedName>
        <fullName evidence="2">Uncharacterized protein</fullName>
    </submittedName>
</protein>
<sequence length="474" mass="54456">MKKLLWIGMTIILFTTGCQQPASTEPVSTEEETVETTETIETTEREETSEGFNQAFMEKWEQVLDPQENSAASIGLFIREHGAEATTQEMERMIEKLVLHQAGLIDTFHQKIYDEAYMEALNHTMGGQLTPEKIGDIENEEVKKDYQQLVDAYLTVVRYGDTPAIETDWEALTYYEEAVSETFSRWIILNDKMQNHRYGRQDINYEAMIQDMLETEKMIQSKEASFLTWQLNQLYDRQIAALFVGPEGSYIENFIHKDGELYQLLGKAASEYPDSRFATLVQSLEAAEATDSMSINDIIQSARIFGVKGSAHIVKEPLDGGTSLSDLTYLHFPQNQEKEKAINHLINEIASSMDVPAGATMANYFYFINDHFLSFSIFATYTTSEGDYQFKEEFATIDLERLERTSLKSLLEQEGATIALSDMMDTAPEDIYQFAIGRSGLHLRWQEKGQENEIYEQLWFYELEKHMSLEKLFQ</sequence>
<organism evidence="2 3">
    <name type="scientific">Tindallia magadiensis</name>
    <dbReference type="NCBI Taxonomy" id="69895"/>
    <lineage>
        <taxon>Bacteria</taxon>
        <taxon>Bacillati</taxon>
        <taxon>Bacillota</taxon>
        <taxon>Clostridia</taxon>
        <taxon>Peptostreptococcales</taxon>
        <taxon>Tindalliaceae</taxon>
        <taxon>Tindallia</taxon>
    </lineage>
</organism>
<accession>A0A1I3GU01</accession>